<evidence type="ECO:0000313" key="15">
    <source>
        <dbReference type="EMBL" id="SDS44409.1"/>
    </source>
</evidence>
<evidence type="ECO:0000256" key="7">
    <source>
        <dbReference type="ARBA" id="ARBA00023125"/>
    </source>
</evidence>
<dbReference type="InterPro" id="IPR032284">
    <property type="entry name" value="RecQ_Zn-bd"/>
</dbReference>
<dbReference type="GO" id="GO:0043590">
    <property type="term" value="C:bacterial nucleoid"/>
    <property type="evidence" value="ECO:0007669"/>
    <property type="project" value="TreeGrafter"/>
</dbReference>
<dbReference type="SMART" id="SM00487">
    <property type="entry name" value="DEXDc"/>
    <property type="match status" value="1"/>
</dbReference>
<evidence type="ECO:0000256" key="1">
    <source>
        <dbReference type="ARBA" id="ARBA00005446"/>
    </source>
</evidence>
<keyword evidence="3" id="KW-0547">Nucleotide-binding</keyword>
<dbReference type="NCBIfam" id="TIGR00614">
    <property type="entry name" value="recQ_fam"/>
    <property type="match status" value="1"/>
</dbReference>
<dbReference type="InterPro" id="IPR036388">
    <property type="entry name" value="WH-like_DNA-bd_sf"/>
</dbReference>
<dbReference type="Gene3D" id="1.10.10.10">
    <property type="entry name" value="Winged helix-like DNA-binding domain superfamily/Winged helix DNA-binding domain"/>
    <property type="match status" value="1"/>
</dbReference>
<evidence type="ECO:0000256" key="8">
    <source>
        <dbReference type="ARBA" id="ARBA00023235"/>
    </source>
</evidence>
<dbReference type="EC" id="5.6.2.4" evidence="10"/>
<reference evidence="15 16" key="1">
    <citation type="submission" date="2016-10" db="EMBL/GenBank/DDBJ databases">
        <authorList>
            <person name="Varghese N."/>
            <person name="Submissions S."/>
        </authorList>
    </citation>
    <scope>NUCLEOTIDE SEQUENCE [LARGE SCALE GENOMIC DNA]</scope>
    <source>
        <strain evidence="15 16">Mar_2010_102</strain>
    </source>
</reference>
<dbReference type="SUPFAM" id="SSF52540">
    <property type="entry name" value="P-loop containing nucleoside triphosphate hydrolases"/>
    <property type="match status" value="1"/>
</dbReference>
<keyword evidence="4" id="KW-0378">Hydrolase</keyword>
<dbReference type="SUPFAM" id="SSF46785">
    <property type="entry name" value="Winged helix' DNA-binding domain"/>
    <property type="match status" value="1"/>
</dbReference>
<evidence type="ECO:0000259" key="13">
    <source>
        <dbReference type="PROSITE" id="PS51192"/>
    </source>
</evidence>
<dbReference type="CDD" id="cd17920">
    <property type="entry name" value="DEXHc_RecQ"/>
    <property type="match status" value="1"/>
</dbReference>
<keyword evidence="5 15" id="KW-0347">Helicase</keyword>
<feature type="domain" description="Helicase ATP-binding" evidence="13">
    <location>
        <begin position="26"/>
        <end position="194"/>
    </location>
</feature>
<dbReference type="InterPro" id="IPR004589">
    <property type="entry name" value="DNA_helicase_ATP-dep_RecQ"/>
</dbReference>
<dbReference type="Pfam" id="PF16124">
    <property type="entry name" value="RecQ_Zn_bind"/>
    <property type="match status" value="1"/>
</dbReference>
<dbReference type="InterPro" id="IPR027417">
    <property type="entry name" value="P-loop_NTPase"/>
</dbReference>
<evidence type="ECO:0000256" key="4">
    <source>
        <dbReference type="ARBA" id="ARBA00022801"/>
    </source>
</evidence>
<dbReference type="EMBL" id="LT629745">
    <property type="protein sequence ID" value="SDS44409.1"/>
    <property type="molecule type" value="Genomic_DNA"/>
</dbReference>
<dbReference type="GO" id="GO:0006281">
    <property type="term" value="P:DNA repair"/>
    <property type="evidence" value="ECO:0007669"/>
    <property type="project" value="TreeGrafter"/>
</dbReference>
<dbReference type="PANTHER" id="PTHR13710">
    <property type="entry name" value="DNA HELICASE RECQ FAMILY MEMBER"/>
    <property type="match status" value="1"/>
</dbReference>
<dbReference type="STRING" id="1250231.SAMN04488552_3180"/>
<evidence type="ECO:0000256" key="5">
    <source>
        <dbReference type="ARBA" id="ARBA00022806"/>
    </source>
</evidence>
<dbReference type="Pfam" id="PF00270">
    <property type="entry name" value="DEAD"/>
    <property type="match status" value="1"/>
</dbReference>
<gene>
    <name evidence="15" type="ORF">SAMN04488552_3180</name>
</gene>
<evidence type="ECO:0000313" key="16">
    <source>
        <dbReference type="Proteomes" id="UP000198858"/>
    </source>
</evidence>
<dbReference type="InterPro" id="IPR036390">
    <property type="entry name" value="WH_DNA-bd_sf"/>
</dbReference>
<dbReference type="RefSeq" id="WP_089663723.1">
    <property type="nucleotide sequence ID" value="NZ_LT629745.1"/>
</dbReference>
<dbReference type="AlphaFoldDB" id="A0A1H1SAR5"/>
<proteinExistence type="inferred from homology"/>
<dbReference type="Proteomes" id="UP000198858">
    <property type="component" value="Chromosome I"/>
</dbReference>
<keyword evidence="7" id="KW-0238">DNA-binding</keyword>
<dbReference type="GO" id="GO:0043138">
    <property type="term" value="F:3'-5' DNA helicase activity"/>
    <property type="evidence" value="ECO:0007669"/>
    <property type="project" value="UniProtKB-EC"/>
</dbReference>
<dbReference type="PROSITE" id="PS51192">
    <property type="entry name" value="HELICASE_ATP_BIND_1"/>
    <property type="match status" value="1"/>
</dbReference>
<dbReference type="Pfam" id="PF00271">
    <property type="entry name" value="Helicase_C"/>
    <property type="match status" value="1"/>
</dbReference>
<dbReference type="InterPro" id="IPR011545">
    <property type="entry name" value="DEAD/DEAH_box_helicase_dom"/>
</dbReference>
<dbReference type="SMART" id="SM00490">
    <property type="entry name" value="HELICc"/>
    <property type="match status" value="1"/>
</dbReference>
<dbReference type="PANTHER" id="PTHR13710:SF105">
    <property type="entry name" value="ATP-DEPENDENT DNA HELICASE Q1"/>
    <property type="match status" value="1"/>
</dbReference>
<evidence type="ECO:0000256" key="2">
    <source>
        <dbReference type="ARBA" id="ARBA00022723"/>
    </source>
</evidence>
<evidence type="ECO:0000256" key="12">
    <source>
        <dbReference type="ARBA" id="ARBA00044550"/>
    </source>
</evidence>
<name>A0A1H1SAR5_9FLAO</name>
<dbReference type="GO" id="GO:0009378">
    <property type="term" value="F:four-way junction helicase activity"/>
    <property type="evidence" value="ECO:0007669"/>
    <property type="project" value="TreeGrafter"/>
</dbReference>
<evidence type="ECO:0000256" key="3">
    <source>
        <dbReference type="ARBA" id="ARBA00022741"/>
    </source>
</evidence>
<evidence type="ECO:0000256" key="6">
    <source>
        <dbReference type="ARBA" id="ARBA00022840"/>
    </source>
</evidence>
<dbReference type="GO" id="GO:0046872">
    <property type="term" value="F:metal ion binding"/>
    <property type="evidence" value="ECO:0007669"/>
    <property type="project" value="UniProtKB-KW"/>
</dbReference>
<dbReference type="GO" id="GO:0006310">
    <property type="term" value="P:DNA recombination"/>
    <property type="evidence" value="ECO:0007669"/>
    <property type="project" value="InterPro"/>
</dbReference>
<dbReference type="GO" id="GO:0030894">
    <property type="term" value="C:replisome"/>
    <property type="evidence" value="ECO:0007669"/>
    <property type="project" value="TreeGrafter"/>
</dbReference>
<keyword evidence="8" id="KW-0413">Isomerase</keyword>
<keyword evidence="2" id="KW-0479">Metal-binding</keyword>
<keyword evidence="16" id="KW-1185">Reference proteome</keyword>
<evidence type="ECO:0000256" key="9">
    <source>
        <dbReference type="ARBA" id="ARBA00034617"/>
    </source>
</evidence>
<protein>
    <recommendedName>
        <fullName evidence="11">ATP-dependent DNA helicase RecQ</fullName>
        <ecNumber evidence="10">5.6.2.4</ecNumber>
    </recommendedName>
    <alternativeName>
        <fullName evidence="12">DNA 3'-5' helicase RecQ</fullName>
    </alternativeName>
</protein>
<evidence type="ECO:0000256" key="10">
    <source>
        <dbReference type="ARBA" id="ARBA00034808"/>
    </source>
</evidence>
<dbReference type="GO" id="GO:0003677">
    <property type="term" value="F:DNA binding"/>
    <property type="evidence" value="ECO:0007669"/>
    <property type="project" value="UniProtKB-KW"/>
</dbReference>
<organism evidence="15 16">
    <name type="scientific">Christiangramia echinicola</name>
    <dbReference type="NCBI Taxonomy" id="279359"/>
    <lineage>
        <taxon>Bacteria</taxon>
        <taxon>Pseudomonadati</taxon>
        <taxon>Bacteroidota</taxon>
        <taxon>Flavobacteriia</taxon>
        <taxon>Flavobacteriales</taxon>
        <taxon>Flavobacteriaceae</taxon>
        <taxon>Christiangramia</taxon>
    </lineage>
</organism>
<dbReference type="InterPro" id="IPR001650">
    <property type="entry name" value="Helicase_C-like"/>
</dbReference>
<comment type="catalytic activity">
    <reaction evidence="9">
        <text>Couples ATP hydrolysis with the unwinding of duplex DNA by translocating in the 3'-5' direction.</text>
        <dbReference type="EC" id="5.6.2.4"/>
    </reaction>
</comment>
<evidence type="ECO:0000256" key="11">
    <source>
        <dbReference type="ARBA" id="ARBA00044535"/>
    </source>
</evidence>
<dbReference type="InterPro" id="IPR014001">
    <property type="entry name" value="Helicase_ATP-bd"/>
</dbReference>
<keyword evidence="6" id="KW-0067">ATP-binding</keyword>
<dbReference type="Gene3D" id="3.40.50.300">
    <property type="entry name" value="P-loop containing nucleotide triphosphate hydrolases"/>
    <property type="match status" value="2"/>
</dbReference>
<feature type="domain" description="Helicase C-terminal" evidence="14">
    <location>
        <begin position="204"/>
        <end position="359"/>
    </location>
</feature>
<dbReference type="GO" id="GO:0016787">
    <property type="term" value="F:hydrolase activity"/>
    <property type="evidence" value="ECO:0007669"/>
    <property type="project" value="UniProtKB-KW"/>
</dbReference>
<dbReference type="PROSITE" id="PS51194">
    <property type="entry name" value="HELICASE_CTER"/>
    <property type="match status" value="1"/>
</dbReference>
<dbReference type="GO" id="GO:0005737">
    <property type="term" value="C:cytoplasm"/>
    <property type="evidence" value="ECO:0007669"/>
    <property type="project" value="TreeGrafter"/>
</dbReference>
<evidence type="ECO:0000259" key="14">
    <source>
        <dbReference type="PROSITE" id="PS51194"/>
    </source>
</evidence>
<dbReference type="GO" id="GO:0005524">
    <property type="term" value="F:ATP binding"/>
    <property type="evidence" value="ECO:0007669"/>
    <property type="project" value="UniProtKB-KW"/>
</dbReference>
<accession>A0A1H1SAR5</accession>
<comment type="similarity">
    <text evidence="1">Belongs to the helicase family. RecQ subfamily.</text>
</comment>
<dbReference type="FunFam" id="3.40.50.300:FF:001389">
    <property type="entry name" value="ATP-dependent DNA helicase RecQ"/>
    <property type="match status" value="1"/>
</dbReference>
<sequence length="633" mass="72761">MKEEALKILEKYWGFREFRPQQLEVIESILDGKDTLTLFPTGGGKSICFQVPALIKEGICIVVSPLISLMEDQVNALQQINIKAMAITGGISYTDLDRNLDNCIFGNFKFLYLSPERLQQEIVRERLKQMNINLIAVDEAHCISQWGHDFRPAYRNISELRELLPEVNIAAFTATATKDVVKDICEQLKFEDPDIHQKSFERTNLQYEVIKTEDKYFRLTQILRDDSAIIYVRSRNATQEISHFLNKQGITAAAYHGGLKKEEKSKKFEQWLTNKISVMVATTAFGMGIDKPDVRTVIHIDLPESMESYFQEAGRAGRDGKPSRAIILTNSGDIPVLKNQFLNNLASVEDVKLLYRKLNAYFRIAFGEGENTEHDFNFASFCHQYQFNSHKAFNALQLLDRCSILRLSQNYQKRTEIQILLSGNHLDNYLDENPRYAHLLRSILRNYGGVFENLIPFNLASVCDKANLSEKESIKIFEELNDKEIIEFNLSKHDASITFLVPREDDSTINPVASFIKEYNKTKRDKIEAVLEFVQNDNVCKQVQLLKYFGEKNPPACGKCSVCLKEKKELTRDDMNEIYLKILRLLKKGPQDSREIITNLDYSETAILKVISLLCEKGILDRTPNNKYKIINK</sequence>